<evidence type="ECO:0008006" key="4">
    <source>
        <dbReference type="Google" id="ProtNLM"/>
    </source>
</evidence>
<keyword evidence="3" id="KW-1185">Reference proteome</keyword>
<dbReference type="Pfam" id="PF07784">
    <property type="entry name" value="DUF1622"/>
    <property type="match status" value="1"/>
</dbReference>
<dbReference type="eggNOG" id="COG4828">
    <property type="taxonomic scope" value="Bacteria"/>
</dbReference>
<dbReference type="AlphaFoldDB" id="N9VP42"/>
<sequence length="153" mass="17261">MFTTAIGHLALVRLSFMDQYVNKMSSSILHPKVATMPWLELAQWKSAMLHGVELVQFALELISVACVVIGLGKTLLLALRQRDHEPGFPRIRLCFGSWLILALEFQLAADILATTIAPSQEELIRLAVIAVIRTFLNYFLGKELEEQREQQKA</sequence>
<proteinExistence type="predicted"/>
<protein>
    <recommendedName>
        <fullName evidence="4">DUF1622 domain-containing protein</fullName>
    </recommendedName>
</protein>
<gene>
    <name evidence="2" type="ORF">G114_04103</name>
</gene>
<dbReference type="PANTHER" id="PTHR38468:SF1">
    <property type="entry name" value="SLL0939 PROTEIN"/>
    <property type="match status" value="1"/>
</dbReference>
<accession>N9VP42</accession>
<keyword evidence="1" id="KW-0812">Transmembrane</keyword>
<feature type="transmembrane region" description="Helical" evidence="1">
    <location>
        <begin position="91"/>
        <end position="117"/>
    </location>
</feature>
<feature type="transmembrane region" description="Helical" evidence="1">
    <location>
        <begin position="54"/>
        <end position="79"/>
    </location>
</feature>
<feature type="transmembrane region" description="Helical" evidence="1">
    <location>
        <begin position="123"/>
        <end position="140"/>
    </location>
</feature>
<dbReference type="EMBL" id="APVG01000007">
    <property type="protein sequence ID" value="ENY73116.1"/>
    <property type="molecule type" value="Genomic_DNA"/>
</dbReference>
<evidence type="ECO:0000256" key="1">
    <source>
        <dbReference type="SAM" id="Phobius"/>
    </source>
</evidence>
<evidence type="ECO:0000313" key="3">
    <source>
        <dbReference type="Proteomes" id="UP000023775"/>
    </source>
</evidence>
<organism evidence="2 3">
    <name type="scientific">Aeromonas diversa CDC 2478-85</name>
    <dbReference type="NCBI Taxonomy" id="1268237"/>
    <lineage>
        <taxon>Bacteria</taxon>
        <taxon>Pseudomonadati</taxon>
        <taxon>Pseudomonadota</taxon>
        <taxon>Gammaproteobacteria</taxon>
        <taxon>Aeromonadales</taxon>
        <taxon>Aeromonadaceae</taxon>
        <taxon>Aeromonas</taxon>
    </lineage>
</organism>
<dbReference type="InterPro" id="IPR012427">
    <property type="entry name" value="DUF1622"/>
</dbReference>
<reference evidence="2 3" key="1">
    <citation type="journal article" date="2013" name="Genome Announc.">
        <title>Draft Genome Sequence of the Aeromonas diversa Type Strain.</title>
        <authorList>
            <person name="Farfan M."/>
            <person name="Spataro N."/>
            <person name="Sanglas A."/>
            <person name="Albarral V."/>
            <person name="Loren J.G."/>
            <person name="Bosch E."/>
            <person name="Fuste M.C."/>
        </authorList>
    </citation>
    <scope>NUCLEOTIDE SEQUENCE [LARGE SCALE GENOMIC DNA]</scope>
    <source>
        <strain evidence="2 3">2478-85</strain>
    </source>
</reference>
<dbReference type="Proteomes" id="UP000023775">
    <property type="component" value="Unassembled WGS sequence"/>
</dbReference>
<keyword evidence="1" id="KW-0472">Membrane</keyword>
<keyword evidence="1" id="KW-1133">Transmembrane helix</keyword>
<dbReference type="PANTHER" id="PTHR38468">
    <property type="entry name" value="SLL0939 PROTEIN"/>
    <property type="match status" value="1"/>
</dbReference>
<evidence type="ECO:0000313" key="2">
    <source>
        <dbReference type="EMBL" id="ENY73116.1"/>
    </source>
</evidence>
<dbReference type="PATRIC" id="fig|1268237.3.peg.809"/>
<comment type="caution">
    <text evidence="2">The sequence shown here is derived from an EMBL/GenBank/DDBJ whole genome shotgun (WGS) entry which is preliminary data.</text>
</comment>
<name>N9VP42_9GAMM</name>